<evidence type="ECO:0000313" key="3">
    <source>
        <dbReference type="Proteomes" id="UP001193734"/>
    </source>
</evidence>
<accession>A0ABX2AYN1</accession>
<dbReference type="EMBL" id="JABKKE010000018">
    <property type="protein sequence ID" value="NPE14761.1"/>
    <property type="molecule type" value="Genomic_DNA"/>
</dbReference>
<feature type="signal peptide" evidence="1">
    <location>
        <begin position="1"/>
        <end position="30"/>
    </location>
</feature>
<gene>
    <name evidence="2" type="ORF">HPS55_10590</name>
</gene>
<dbReference type="GeneID" id="82158211"/>
<dbReference type="Gene3D" id="2.60.40.680">
    <property type="match status" value="1"/>
</dbReference>
<evidence type="ECO:0000256" key="1">
    <source>
        <dbReference type="SAM" id="SignalP"/>
    </source>
</evidence>
<comment type="caution">
    <text evidence="2">The sequence shown here is derived from an EMBL/GenBank/DDBJ whole genome shotgun (WGS) entry which is preliminary data.</text>
</comment>
<dbReference type="Proteomes" id="UP001193734">
    <property type="component" value="Unassembled WGS sequence"/>
</dbReference>
<reference evidence="2 3" key="1">
    <citation type="submission" date="2020-05" db="EMBL/GenBank/DDBJ databases">
        <title>Distinct polysaccharide utilization as determinants for interspecies competition between intestinal Prevotella spp.</title>
        <authorList>
            <person name="Galvez E.J.C."/>
            <person name="Iljazovic A."/>
            <person name="Strowig T."/>
        </authorList>
    </citation>
    <scope>NUCLEOTIDE SEQUENCE [LARGE SCALE GENOMIC DNA]</scope>
    <source>
        <strain evidence="2 3">PROD</strain>
    </source>
</reference>
<sequence>MKKNKIHNIVSVKLGLAMLMLFGILSMAKAQETLTVSPIEIVPGEEAEVTVAYESDTDRKSFQMNITLPQGLTYVASEENGKIVKLGDAAADHIITEVKESESLVRIIAFSMTSTPFVSGKNLISFRVKAADDLAAKSQIEFSNVKFAGGEYIEGLKGDVTRAMAKFDMLSVVPSADEVVNSLSEIVVTMSAPVGGVADGAKAVISKDGVTIEEAPIAIEAGSADVKVVLTNAITESGVYTMTIAEGLLFDEKYDAADPLMSGAKCNSAIAAEFKVMGRFAMKSVTPDTADVVEKLSEVVITMSAPVGGVSDGAKAVVTKDGETVDEVPVTMSLVEGSTEVIVTLNNVIETNGKYVMTIPEGVIFDEKYDAIDPIKSGAKCNEEIVLEFEVVIFDGINGINVDASGKDRVYTIGGVRVNGKLAKGVYIINGKKVVINK</sequence>
<keyword evidence="1" id="KW-0732">Signal</keyword>
<organism evidence="2 3">
    <name type="scientific">Xylanibacter rodentium</name>
    <dbReference type="NCBI Taxonomy" id="2736289"/>
    <lineage>
        <taxon>Bacteria</taxon>
        <taxon>Pseudomonadati</taxon>
        <taxon>Bacteroidota</taxon>
        <taxon>Bacteroidia</taxon>
        <taxon>Bacteroidales</taxon>
        <taxon>Prevotellaceae</taxon>
        <taxon>Xylanibacter</taxon>
    </lineage>
</organism>
<keyword evidence="3" id="KW-1185">Reference proteome</keyword>
<feature type="chain" id="PRO_5045539622" evidence="1">
    <location>
        <begin position="31"/>
        <end position="438"/>
    </location>
</feature>
<protein>
    <submittedName>
        <fullName evidence="2">Uncharacterized protein</fullName>
    </submittedName>
</protein>
<evidence type="ECO:0000313" key="2">
    <source>
        <dbReference type="EMBL" id="NPE14761.1"/>
    </source>
</evidence>
<name>A0ABX2AYN1_9BACT</name>
<dbReference type="RefSeq" id="WP_172177273.1">
    <property type="nucleotide sequence ID" value="NZ_CASGIA010000012.1"/>
</dbReference>
<proteinExistence type="predicted"/>